<comment type="caution">
    <text evidence="3">The sequence shown here is derived from an EMBL/GenBank/DDBJ whole genome shotgun (WGS) entry which is preliminary data.</text>
</comment>
<feature type="transmembrane region" description="Helical" evidence="1">
    <location>
        <begin position="288"/>
        <end position="312"/>
    </location>
</feature>
<feature type="transmembrane region" description="Helical" evidence="1">
    <location>
        <begin position="359"/>
        <end position="377"/>
    </location>
</feature>
<evidence type="ECO:0000256" key="1">
    <source>
        <dbReference type="SAM" id="Phobius"/>
    </source>
</evidence>
<reference evidence="3" key="1">
    <citation type="submission" date="2018-11" db="EMBL/GenBank/DDBJ databases">
        <authorList>
            <person name="Alioto T."/>
            <person name="Alioto T."/>
        </authorList>
    </citation>
    <scope>NUCLEOTIDE SEQUENCE</scope>
</reference>
<evidence type="ECO:0000313" key="3">
    <source>
        <dbReference type="EMBL" id="VDH94429.1"/>
    </source>
</evidence>
<dbReference type="Pfam" id="PF10192">
    <property type="entry name" value="GPR180-TMEM145_TM"/>
    <property type="match status" value="1"/>
</dbReference>
<feature type="transmembrane region" description="Helical" evidence="1">
    <location>
        <begin position="427"/>
        <end position="448"/>
    </location>
</feature>
<sequence length="526" mass="61477">MKSKHSFAYFLLYLNVILLDVICLHIKGTWNTNTQYYRFLSKFGIQKTDNKDKANSEGFIYGNITTKNISLVKHSLTFVFVDSEYFLEYHGNRTSNSPNSCNAMFNKIDQIAYDNPCRQNGKEDFLRRIPCRKGQLCPDEDEPKNLIPGYQFTYRVQDLKNPRFWYLSMVACYRNTTANNCSWVRSSQNLELDYDIWLVNGDPASKHQNPFEHQFSFEDHDIVESYAVFFALYLIIIFIWLYAYFKQKHTITKILTASICLELTGISCNLLHWMIFSANGVGCYVLSVIGNAIDVISECLFMLTLLLITKGWTITSMELTGKPIVFSIWGLYTLLNCVLFIWNLTEVDVISNIDEWQTWPGYITLIFRCFIMVWFMVELRQIVRYSKHPDRLLFIQQFGAYFLVWFIYLPILAIISTQFSALWKHKIILNIINGADWLSYMVLIHLLWPSRSILYLIKGDTPLPTYELEITGLLDDQETTPGFFKGSKALDIEMNHNTIPNKEKRKVRNGHLSLPLLEEEEDNDEF</sequence>
<dbReference type="InterPro" id="IPR047831">
    <property type="entry name" value="GPR180/TMEM145"/>
</dbReference>
<feature type="domain" description="GPR180/TMEM145 transmembrane" evidence="2">
    <location>
        <begin position="229"/>
        <end position="443"/>
    </location>
</feature>
<feature type="transmembrane region" description="Helical" evidence="1">
    <location>
        <begin position="324"/>
        <end position="344"/>
    </location>
</feature>
<dbReference type="OrthoDB" id="45670at2759"/>
<keyword evidence="1" id="KW-0812">Transmembrane</keyword>
<keyword evidence="1" id="KW-1133">Transmembrane helix</keyword>
<dbReference type="PANTHER" id="PTHR23252">
    <property type="entry name" value="INTIMAL THICKNESS RECEPTOR-RELATED"/>
    <property type="match status" value="1"/>
</dbReference>
<dbReference type="PANTHER" id="PTHR23252:SF43">
    <property type="entry name" value="INTIMAL THICKNESS RELATED RECEPTOR IRP DOMAIN-CONTAINING PROTEIN"/>
    <property type="match status" value="1"/>
</dbReference>
<evidence type="ECO:0000259" key="2">
    <source>
        <dbReference type="Pfam" id="PF10192"/>
    </source>
</evidence>
<protein>
    <recommendedName>
        <fullName evidence="2">GPR180/TMEM145 transmembrane domain-containing protein</fullName>
    </recommendedName>
</protein>
<dbReference type="Proteomes" id="UP000596742">
    <property type="component" value="Unassembled WGS sequence"/>
</dbReference>
<evidence type="ECO:0000313" key="4">
    <source>
        <dbReference type="Proteomes" id="UP000596742"/>
    </source>
</evidence>
<name>A0A8B6BRA1_MYTGA</name>
<proteinExistence type="predicted"/>
<dbReference type="GO" id="GO:0007186">
    <property type="term" value="P:G protein-coupled receptor signaling pathway"/>
    <property type="evidence" value="ECO:0007669"/>
    <property type="project" value="InterPro"/>
</dbReference>
<dbReference type="InterPro" id="IPR019336">
    <property type="entry name" value="GPR180/TMEM145_TM"/>
</dbReference>
<gene>
    <name evidence="3" type="ORF">MGAL_10B007381</name>
</gene>
<feature type="transmembrane region" description="Helical" evidence="1">
    <location>
        <begin position="254"/>
        <end position="276"/>
    </location>
</feature>
<feature type="transmembrane region" description="Helical" evidence="1">
    <location>
        <begin position="7"/>
        <end position="30"/>
    </location>
</feature>
<dbReference type="AlphaFoldDB" id="A0A8B6BRA1"/>
<dbReference type="GO" id="GO:0019236">
    <property type="term" value="P:response to pheromone"/>
    <property type="evidence" value="ECO:0007669"/>
    <property type="project" value="InterPro"/>
</dbReference>
<organism evidence="3 4">
    <name type="scientific">Mytilus galloprovincialis</name>
    <name type="common">Mediterranean mussel</name>
    <dbReference type="NCBI Taxonomy" id="29158"/>
    <lineage>
        <taxon>Eukaryota</taxon>
        <taxon>Metazoa</taxon>
        <taxon>Spiralia</taxon>
        <taxon>Lophotrochozoa</taxon>
        <taxon>Mollusca</taxon>
        <taxon>Bivalvia</taxon>
        <taxon>Autobranchia</taxon>
        <taxon>Pteriomorphia</taxon>
        <taxon>Mytilida</taxon>
        <taxon>Mytiloidea</taxon>
        <taxon>Mytilidae</taxon>
        <taxon>Mytilinae</taxon>
        <taxon>Mytilus</taxon>
    </lineage>
</organism>
<keyword evidence="4" id="KW-1185">Reference proteome</keyword>
<feature type="transmembrane region" description="Helical" evidence="1">
    <location>
        <begin position="398"/>
        <end position="421"/>
    </location>
</feature>
<keyword evidence="1" id="KW-0472">Membrane</keyword>
<accession>A0A8B6BRA1</accession>
<feature type="transmembrane region" description="Helical" evidence="1">
    <location>
        <begin position="226"/>
        <end position="245"/>
    </location>
</feature>
<dbReference type="EMBL" id="UYJE01000594">
    <property type="protein sequence ID" value="VDH94429.1"/>
    <property type="molecule type" value="Genomic_DNA"/>
</dbReference>